<dbReference type="GO" id="GO:0009898">
    <property type="term" value="C:cytoplasmic side of plasma membrane"/>
    <property type="evidence" value="ECO:0007669"/>
    <property type="project" value="TreeGrafter"/>
</dbReference>
<dbReference type="EMBL" id="NVVJ01000010">
    <property type="protein sequence ID" value="PCJ26674.1"/>
    <property type="molecule type" value="Genomic_DNA"/>
</dbReference>
<dbReference type="GO" id="GO:0016887">
    <property type="term" value="F:ATP hydrolysis activity"/>
    <property type="evidence" value="ECO:0007669"/>
    <property type="project" value="TreeGrafter"/>
</dbReference>
<evidence type="ECO:0000313" key="4">
    <source>
        <dbReference type="EMBL" id="PCJ26674.1"/>
    </source>
</evidence>
<comment type="caution">
    <text evidence="4">The sequence shown here is derived from an EMBL/GenBank/DDBJ whole genome shotgun (WGS) entry which is preliminary data.</text>
</comment>
<dbReference type="CDD" id="cd02038">
    <property type="entry name" value="FlhG-like"/>
    <property type="match status" value="1"/>
</dbReference>
<dbReference type="Gene3D" id="3.40.50.300">
    <property type="entry name" value="P-loop containing nucleotide triphosphate hydrolases"/>
    <property type="match status" value="1"/>
</dbReference>
<accession>A0A2A5B522</accession>
<dbReference type="InterPro" id="IPR025501">
    <property type="entry name" value="MinD_FleN"/>
</dbReference>
<evidence type="ECO:0000256" key="1">
    <source>
        <dbReference type="ARBA" id="ARBA00022741"/>
    </source>
</evidence>
<feature type="domain" description="AAA" evidence="3">
    <location>
        <begin position="8"/>
        <end position="165"/>
    </location>
</feature>
<dbReference type="InterPro" id="IPR025669">
    <property type="entry name" value="AAA_dom"/>
</dbReference>
<dbReference type="PANTHER" id="PTHR43384">
    <property type="entry name" value="SEPTUM SITE-DETERMINING PROTEIN MIND HOMOLOG, CHLOROPLASTIC-RELATED"/>
    <property type="match status" value="1"/>
</dbReference>
<organism evidence="4 5">
    <name type="scientific">SAR86 cluster bacterium</name>
    <dbReference type="NCBI Taxonomy" id="2030880"/>
    <lineage>
        <taxon>Bacteria</taxon>
        <taxon>Pseudomonadati</taxon>
        <taxon>Pseudomonadota</taxon>
        <taxon>Gammaproteobacteria</taxon>
        <taxon>SAR86 cluster</taxon>
    </lineage>
</organism>
<reference evidence="5" key="1">
    <citation type="submission" date="2017-08" db="EMBL/GenBank/DDBJ databases">
        <title>A dynamic microbial community with high functional redundancy inhabits the cold, oxic subseafloor aquifer.</title>
        <authorList>
            <person name="Tully B.J."/>
            <person name="Wheat C.G."/>
            <person name="Glazer B.T."/>
            <person name="Huber J.A."/>
        </authorList>
    </citation>
    <scope>NUCLEOTIDE SEQUENCE [LARGE SCALE GENOMIC DNA]</scope>
</reference>
<evidence type="ECO:0000256" key="2">
    <source>
        <dbReference type="ARBA" id="ARBA00022840"/>
    </source>
</evidence>
<dbReference type="InterPro" id="IPR027417">
    <property type="entry name" value="P-loop_NTPase"/>
</dbReference>
<keyword evidence="1" id="KW-0547">Nucleotide-binding</keyword>
<dbReference type="GO" id="GO:0005829">
    <property type="term" value="C:cytosol"/>
    <property type="evidence" value="ECO:0007669"/>
    <property type="project" value="TreeGrafter"/>
</dbReference>
<dbReference type="SUPFAM" id="SSF52540">
    <property type="entry name" value="P-loop containing nucleoside triphosphate hydrolases"/>
    <property type="match status" value="1"/>
</dbReference>
<dbReference type="Pfam" id="PF13614">
    <property type="entry name" value="AAA_31"/>
    <property type="match status" value="1"/>
</dbReference>
<proteinExistence type="predicted"/>
<dbReference type="PIRSF" id="PIRSF003092">
    <property type="entry name" value="MinD"/>
    <property type="match status" value="1"/>
</dbReference>
<dbReference type="Proteomes" id="UP000218327">
    <property type="component" value="Unassembled WGS sequence"/>
</dbReference>
<keyword evidence="2" id="KW-0067">ATP-binding</keyword>
<dbReference type="InterPro" id="IPR050625">
    <property type="entry name" value="ParA/MinD_ATPase"/>
</dbReference>
<dbReference type="GO" id="GO:0005524">
    <property type="term" value="F:ATP binding"/>
    <property type="evidence" value="ECO:0007669"/>
    <property type="project" value="UniProtKB-KW"/>
</dbReference>
<evidence type="ECO:0000259" key="3">
    <source>
        <dbReference type="Pfam" id="PF13614"/>
    </source>
</evidence>
<dbReference type="InterPro" id="IPR033875">
    <property type="entry name" value="FlhG"/>
</dbReference>
<protein>
    <submittedName>
        <fullName evidence="4">Cobyrinic acid a,c-diamide synthase</fullName>
    </submittedName>
</protein>
<dbReference type="AlphaFoldDB" id="A0A2A5B522"/>
<evidence type="ECO:0000313" key="5">
    <source>
        <dbReference type="Proteomes" id="UP000218327"/>
    </source>
</evidence>
<dbReference type="PANTHER" id="PTHR43384:SF4">
    <property type="entry name" value="CELLULOSE BIOSYNTHESIS PROTEIN BCSQ-RELATED"/>
    <property type="match status" value="1"/>
</dbReference>
<dbReference type="GO" id="GO:0051782">
    <property type="term" value="P:negative regulation of cell division"/>
    <property type="evidence" value="ECO:0007669"/>
    <property type="project" value="TreeGrafter"/>
</dbReference>
<sequence length="279" mass="29835">MNENNAVKVIAVSGGKGGVGKTNVSVNLAVELAKSGKSVMLFDADLGMANVDIMLGLKPKFDLQHVITGECTLEEVIIKGPHGIDIIPASSGIGRMANLSVEEQGNLIRAFGELNNKVDILIVDTAAGISSTVVSFAKAAQEVVVVVCDEPASITDAYALIKVLNTEHGVNSFQVLTNMVKNAQHGKTVYARLLNVADTYLNVSLGYLGSIPMDEKLRDAVRKQSAVVDIFPASSSSIAFQQLAQRVNKLPMLKTTTGYLEFFIERIAAPEDKIEGLYQ</sequence>
<name>A0A2A5B522_9GAMM</name>
<gene>
    <name evidence="4" type="ORF">COA96_04975</name>
</gene>